<feature type="transmembrane region" description="Helical" evidence="5">
    <location>
        <begin position="6"/>
        <end position="25"/>
    </location>
</feature>
<name>A0ABT9G8A2_LEPDI</name>
<comment type="caution">
    <text evidence="6">The sequence shown here is derived from an EMBL/GenBank/DDBJ whole genome shotgun (WGS) entry which is preliminary data.</text>
</comment>
<gene>
    <name evidence="6" type="ORF">Q8X39_18990</name>
</gene>
<evidence type="ECO:0000256" key="3">
    <source>
        <dbReference type="ARBA" id="ARBA00022989"/>
    </source>
</evidence>
<dbReference type="Proteomes" id="UP001235760">
    <property type="component" value="Unassembled WGS sequence"/>
</dbReference>
<evidence type="ECO:0000313" key="7">
    <source>
        <dbReference type="Proteomes" id="UP001235760"/>
    </source>
</evidence>
<evidence type="ECO:0000256" key="2">
    <source>
        <dbReference type="ARBA" id="ARBA00022692"/>
    </source>
</evidence>
<dbReference type="Pfam" id="PF01124">
    <property type="entry name" value="MAPEG"/>
    <property type="match status" value="1"/>
</dbReference>
<dbReference type="InterPro" id="IPR001129">
    <property type="entry name" value="Membr-assoc_MAPEG"/>
</dbReference>
<organism evidence="6 7">
    <name type="scientific">Leptothrix discophora</name>
    <dbReference type="NCBI Taxonomy" id="89"/>
    <lineage>
        <taxon>Bacteria</taxon>
        <taxon>Pseudomonadati</taxon>
        <taxon>Pseudomonadota</taxon>
        <taxon>Betaproteobacteria</taxon>
        <taxon>Burkholderiales</taxon>
        <taxon>Sphaerotilaceae</taxon>
        <taxon>Leptothrix</taxon>
    </lineage>
</organism>
<dbReference type="RefSeq" id="WP_305751266.1">
    <property type="nucleotide sequence ID" value="NZ_JAUZEE010000014.1"/>
</dbReference>
<evidence type="ECO:0000313" key="6">
    <source>
        <dbReference type="EMBL" id="MDP4302728.1"/>
    </source>
</evidence>
<evidence type="ECO:0000256" key="4">
    <source>
        <dbReference type="ARBA" id="ARBA00023136"/>
    </source>
</evidence>
<evidence type="ECO:0000256" key="1">
    <source>
        <dbReference type="ARBA" id="ARBA00004141"/>
    </source>
</evidence>
<evidence type="ECO:0000256" key="5">
    <source>
        <dbReference type="SAM" id="Phobius"/>
    </source>
</evidence>
<dbReference type="EMBL" id="JAUZEE010000014">
    <property type="protein sequence ID" value="MDP4302728.1"/>
    <property type="molecule type" value="Genomic_DNA"/>
</dbReference>
<dbReference type="InterPro" id="IPR023352">
    <property type="entry name" value="MAPEG-like_dom_sf"/>
</dbReference>
<feature type="transmembrane region" description="Helical" evidence="5">
    <location>
        <begin position="72"/>
        <end position="89"/>
    </location>
</feature>
<feature type="transmembrane region" description="Helical" evidence="5">
    <location>
        <begin position="101"/>
        <end position="123"/>
    </location>
</feature>
<keyword evidence="2 5" id="KW-0812">Transmembrane</keyword>
<comment type="subcellular location">
    <subcellularLocation>
        <location evidence="1">Membrane</location>
        <topology evidence="1">Multi-pass membrane protein</topology>
    </subcellularLocation>
</comment>
<proteinExistence type="predicted"/>
<protein>
    <submittedName>
        <fullName evidence="6">MAPEG family protein</fullName>
    </submittedName>
</protein>
<keyword evidence="4 5" id="KW-0472">Membrane</keyword>
<reference evidence="6 7" key="1">
    <citation type="submission" date="2023-08" db="EMBL/GenBank/DDBJ databases">
        <authorList>
            <person name="Roldan D.M."/>
            <person name="Menes R.J."/>
        </authorList>
    </citation>
    <scope>NUCLEOTIDE SEQUENCE [LARGE SCALE GENOMIC DNA]</scope>
    <source>
        <strain evidence="6 7">CCM 2812</strain>
    </source>
</reference>
<accession>A0ABT9G8A2</accession>
<dbReference type="PANTHER" id="PTHR10250:SF15">
    <property type="entry name" value="MICROSOMAL GLUTATHIONE S-TRANSFERASE-RELATED"/>
    <property type="match status" value="1"/>
</dbReference>
<dbReference type="InterPro" id="IPR050997">
    <property type="entry name" value="MAPEG"/>
</dbReference>
<dbReference type="Gene3D" id="1.20.120.550">
    <property type="entry name" value="Membrane associated eicosanoid/glutathione metabolism-like domain"/>
    <property type="match status" value="1"/>
</dbReference>
<keyword evidence="3 5" id="KW-1133">Transmembrane helix</keyword>
<dbReference type="PANTHER" id="PTHR10250">
    <property type="entry name" value="MICROSOMAL GLUTATHIONE S-TRANSFERASE"/>
    <property type="match status" value="1"/>
</dbReference>
<keyword evidence="7" id="KW-1185">Reference proteome</keyword>
<sequence length="126" mass="13610">MNWIDLVATLAVLQFIVFGLLVGAARGRYGVHAPAVTGHEMFERAYRVQMNTLELLVALLPALYLAARHWPAGWVAAAGGVYLVGRMVYRRAYLRDPGSRSLGFGLSAFPILALLGATLVGLVTGR</sequence>
<dbReference type="SUPFAM" id="SSF161084">
    <property type="entry name" value="MAPEG domain-like"/>
    <property type="match status" value="1"/>
</dbReference>